<dbReference type="GO" id="GO:0055038">
    <property type="term" value="C:recycling endosome membrane"/>
    <property type="evidence" value="ECO:0007669"/>
    <property type="project" value="UniProtKB-SubCell"/>
</dbReference>
<protein>
    <submittedName>
        <fullName evidence="11">RAB11FIP3_4</fullName>
    </submittedName>
</protein>
<evidence type="ECO:0000259" key="10">
    <source>
        <dbReference type="PROSITE" id="PS51511"/>
    </source>
</evidence>
<dbReference type="InterPro" id="IPR051977">
    <property type="entry name" value="Rab11-interacting_regulator"/>
</dbReference>
<evidence type="ECO:0000256" key="5">
    <source>
        <dbReference type="ARBA" id="ARBA00022753"/>
    </source>
</evidence>
<comment type="subcellular location">
    <subcellularLocation>
        <location evidence="2">Cleavage furrow</location>
    </subcellularLocation>
    <subcellularLocation>
        <location evidence="1">Midbody</location>
    </subcellularLocation>
    <subcellularLocation>
        <location evidence="3">Recycling endosome membrane</location>
        <topology evidence="3">Peripheral membrane protein</topology>
    </subcellularLocation>
</comment>
<dbReference type="CDD" id="cd00051">
    <property type="entry name" value="EFh"/>
    <property type="match status" value="1"/>
</dbReference>
<dbReference type="InterPro" id="IPR037245">
    <property type="entry name" value="FIP-RBD_C_sf"/>
</dbReference>
<dbReference type="OrthoDB" id="418358at2759"/>
<dbReference type="GO" id="GO:0032154">
    <property type="term" value="C:cleavage furrow"/>
    <property type="evidence" value="ECO:0007669"/>
    <property type="project" value="UniProtKB-SubCell"/>
</dbReference>
<dbReference type="SUPFAM" id="SSF144270">
    <property type="entry name" value="Eferin C-derminal domain-like"/>
    <property type="match status" value="1"/>
</dbReference>
<dbReference type="PROSITE" id="PS50222">
    <property type="entry name" value="EF_HAND_2"/>
    <property type="match status" value="2"/>
</dbReference>
<evidence type="ECO:0000313" key="12">
    <source>
        <dbReference type="Proteomes" id="UP000683360"/>
    </source>
</evidence>
<organism evidence="11 12">
    <name type="scientific">Mytilus edulis</name>
    <name type="common">Blue mussel</name>
    <dbReference type="NCBI Taxonomy" id="6550"/>
    <lineage>
        <taxon>Eukaryota</taxon>
        <taxon>Metazoa</taxon>
        <taxon>Spiralia</taxon>
        <taxon>Lophotrochozoa</taxon>
        <taxon>Mollusca</taxon>
        <taxon>Bivalvia</taxon>
        <taxon>Autobranchia</taxon>
        <taxon>Pteriomorphia</taxon>
        <taxon>Mytilida</taxon>
        <taxon>Mytiloidea</taxon>
        <taxon>Mytilidae</taxon>
        <taxon>Mytilinae</taxon>
        <taxon>Mytilus</taxon>
    </lineage>
</organism>
<dbReference type="InterPro" id="IPR002048">
    <property type="entry name" value="EF_hand_dom"/>
</dbReference>
<dbReference type="InterPro" id="IPR057316">
    <property type="entry name" value="Rab11-FIP3/4_dom"/>
</dbReference>
<evidence type="ECO:0000256" key="8">
    <source>
        <dbReference type="SAM" id="Coils"/>
    </source>
</evidence>
<feature type="domain" description="EF-hand" evidence="9">
    <location>
        <begin position="4"/>
        <end position="39"/>
    </location>
</feature>
<dbReference type="PANTHER" id="PTHR15726:SF7">
    <property type="entry name" value="NUCLEAR FALLOUT, ISOFORM J"/>
    <property type="match status" value="1"/>
</dbReference>
<keyword evidence="5" id="KW-0967">Endosome</keyword>
<dbReference type="GO" id="GO:0030496">
    <property type="term" value="C:midbody"/>
    <property type="evidence" value="ECO:0007669"/>
    <property type="project" value="UniProtKB-SubCell"/>
</dbReference>
<dbReference type="PANTHER" id="PTHR15726">
    <property type="entry name" value="RAB11-FAMILY INTERACTING PROTEIN"/>
    <property type="match status" value="1"/>
</dbReference>
<dbReference type="EMBL" id="CAJPWZ010002927">
    <property type="protein sequence ID" value="CAG2248227.1"/>
    <property type="molecule type" value="Genomic_DNA"/>
</dbReference>
<dbReference type="GO" id="GO:0032465">
    <property type="term" value="P:regulation of cytokinesis"/>
    <property type="evidence" value="ECO:0007669"/>
    <property type="project" value="TreeGrafter"/>
</dbReference>
<comment type="caution">
    <text evidence="11">The sequence shown here is derived from an EMBL/GenBank/DDBJ whole genome shotgun (WGS) entry which is preliminary data.</text>
</comment>
<feature type="domain" description="FIP-RBD" evidence="10">
    <location>
        <begin position="466"/>
        <end position="528"/>
    </location>
</feature>
<keyword evidence="7" id="KW-0472">Membrane</keyword>
<dbReference type="Gene3D" id="1.20.5.2440">
    <property type="match status" value="1"/>
</dbReference>
<gene>
    <name evidence="11" type="ORF">MEDL_60094</name>
</gene>
<sequence length="529" mass="61671">MEEDVRDKLRDIFDVCDEDKEGFITIDHFKNLAKEHFGTESDGQEIIGIIQLLDPDGKGKISFDEFCSGVEQITDIRSPTSTPIQKKDPFHFKFCQETSEASAYTFNEYDTNTDEDNGVLIDLSTPDPIRRNNNVHRSFNGIHDYTDYGEEDIESDTSDPCHNKSCVTCDKIRSKRGVHYREKHNRRSSGARKLTSTAYAAQLHSKSRSPAPDEVFDDIDGNFQHLNDRVQFLEKQLTNLSEEKSNTDGAHYKLKDENSVLMERAAFRKLNTRIHMLEEQVKDVEVKSDERVSDEQKKYKDILSRQEREKSEQMEYFTQRLQNLEKENELLKMENPRLRGEIDRLKIEKLELEDKITEIQVEYSSVMNENSDLKLKFDRERETTGQLLDELGKELGELRQYKIEAEVRPRRDSQIQVQGRYQTLQTEIHRLKEALTVEWNSLSQENRGLLELNEDLNAQLLSRCISEGRNLTEGSQEQSLASELEHLTKTELMGKVQEQERELLRLKQYIDKILLAILEKNPSILEIVR</sequence>
<reference evidence="11" key="1">
    <citation type="submission" date="2021-03" db="EMBL/GenBank/DDBJ databases">
        <authorList>
            <person name="Bekaert M."/>
        </authorList>
    </citation>
    <scope>NUCLEOTIDE SEQUENCE</scope>
</reference>
<evidence type="ECO:0000256" key="6">
    <source>
        <dbReference type="ARBA" id="ARBA00023054"/>
    </source>
</evidence>
<dbReference type="PROSITE" id="PS51511">
    <property type="entry name" value="FIP_RBD"/>
    <property type="match status" value="1"/>
</dbReference>
<dbReference type="InterPro" id="IPR019018">
    <property type="entry name" value="Rab-bd_FIP-RBD"/>
</dbReference>
<evidence type="ECO:0000256" key="3">
    <source>
        <dbReference type="ARBA" id="ARBA00004654"/>
    </source>
</evidence>
<evidence type="ECO:0000256" key="2">
    <source>
        <dbReference type="ARBA" id="ARBA00004626"/>
    </source>
</evidence>
<dbReference type="GO" id="GO:0032456">
    <property type="term" value="P:endocytic recycling"/>
    <property type="evidence" value="ECO:0007669"/>
    <property type="project" value="TreeGrafter"/>
</dbReference>
<proteinExistence type="predicted"/>
<name>A0A8S3V0H4_MYTED</name>
<evidence type="ECO:0000256" key="1">
    <source>
        <dbReference type="ARBA" id="ARBA00004214"/>
    </source>
</evidence>
<evidence type="ECO:0000259" key="9">
    <source>
        <dbReference type="PROSITE" id="PS50222"/>
    </source>
</evidence>
<dbReference type="GO" id="GO:0005509">
    <property type="term" value="F:calcium ion binding"/>
    <property type="evidence" value="ECO:0007669"/>
    <property type="project" value="InterPro"/>
</dbReference>
<dbReference type="GO" id="GO:0030139">
    <property type="term" value="C:endocytic vesicle"/>
    <property type="evidence" value="ECO:0007669"/>
    <property type="project" value="TreeGrafter"/>
</dbReference>
<evidence type="ECO:0000256" key="4">
    <source>
        <dbReference type="ARBA" id="ARBA00022448"/>
    </source>
</evidence>
<evidence type="ECO:0000313" key="11">
    <source>
        <dbReference type="EMBL" id="CAG2248227.1"/>
    </source>
</evidence>
<keyword evidence="6 8" id="KW-0175">Coiled coil</keyword>
<dbReference type="Gene3D" id="1.10.238.10">
    <property type="entry name" value="EF-hand"/>
    <property type="match status" value="1"/>
</dbReference>
<evidence type="ECO:0000256" key="7">
    <source>
        <dbReference type="ARBA" id="ARBA00023136"/>
    </source>
</evidence>
<dbReference type="SUPFAM" id="SSF47473">
    <property type="entry name" value="EF-hand"/>
    <property type="match status" value="1"/>
</dbReference>
<accession>A0A8S3V0H4</accession>
<dbReference type="SMART" id="SM00054">
    <property type="entry name" value="EFh"/>
    <property type="match status" value="2"/>
</dbReference>
<dbReference type="Pfam" id="PF25450">
    <property type="entry name" value="Rab11-FIP3"/>
    <property type="match status" value="1"/>
</dbReference>
<dbReference type="Pfam" id="PF13499">
    <property type="entry name" value="EF-hand_7"/>
    <property type="match status" value="1"/>
</dbReference>
<keyword evidence="12" id="KW-1185">Reference proteome</keyword>
<feature type="coiled-coil region" evidence="8">
    <location>
        <begin position="223"/>
        <end position="369"/>
    </location>
</feature>
<dbReference type="Proteomes" id="UP000683360">
    <property type="component" value="Unassembled WGS sequence"/>
</dbReference>
<feature type="domain" description="EF-hand" evidence="9">
    <location>
        <begin position="41"/>
        <end position="76"/>
    </location>
</feature>
<dbReference type="InterPro" id="IPR011992">
    <property type="entry name" value="EF-hand-dom_pair"/>
</dbReference>
<dbReference type="AlphaFoldDB" id="A0A8S3V0H4"/>
<dbReference type="Pfam" id="PF09457">
    <property type="entry name" value="RBD-FIP"/>
    <property type="match status" value="1"/>
</dbReference>
<keyword evidence="4" id="KW-0813">Transport</keyword>